<keyword evidence="2" id="KW-1185">Reference proteome</keyword>
<dbReference type="AlphaFoldDB" id="A0A369UKI3"/>
<keyword evidence="1" id="KW-0808">Transferase</keyword>
<dbReference type="EMBL" id="QQAH01000012">
    <property type="protein sequence ID" value="RDD81066.1"/>
    <property type="molecule type" value="Genomic_DNA"/>
</dbReference>
<name>A0A369UKI3_9GAMM</name>
<dbReference type="InterPro" id="IPR029063">
    <property type="entry name" value="SAM-dependent_MTases_sf"/>
</dbReference>
<dbReference type="Gene3D" id="3.40.50.150">
    <property type="entry name" value="Vaccinia Virus protein VP39"/>
    <property type="match status" value="1"/>
</dbReference>
<dbReference type="OrthoDB" id="9805585at2"/>
<gene>
    <name evidence="1" type="ORF">DVJ77_13995</name>
</gene>
<dbReference type="SUPFAM" id="SSF53335">
    <property type="entry name" value="S-adenosyl-L-methionine-dependent methyltransferases"/>
    <property type="match status" value="1"/>
</dbReference>
<dbReference type="RefSeq" id="WP_114846137.1">
    <property type="nucleotide sequence ID" value="NZ_JBHSPE010000008.1"/>
</dbReference>
<keyword evidence="1" id="KW-0489">Methyltransferase</keyword>
<protein>
    <submittedName>
        <fullName evidence="1">SAM-dependent methyltransferase</fullName>
    </submittedName>
</protein>
<evidence type="ECO:0000313" key="2">
    <source>
        <dbReference type="Proteomes" id="UP000253782"/>
    </source>
</evidence>
<dbReference type="GO" id="GO:0032259">
    <property type="term" value="P:methylation"/>
    <property type="evidence" value="ECO:0007669"/>
    <property type="project" value="UniProtKB-KW"/>
</dbReference>
<sequence length="196" mass="21506">MTTSDLMYFLRHWFADPARIGAIAPSSAALAQMMTREITCRSGRVIELGAGTGVFTRALLARGVREANLVLVEQNADFALLLRTRFPQARLLRIDAIQLGDWARVEPGCTGAVVSGLPLLNLTAERIMAILTGAFACLTEDGAFYQFTYGLACPIPRALLLRLDLEATRIGYVVRNMPPAAVYRIRRRGMHALDVA</sequence>
<evidence type="ECO:0000313" key="1">
    <source>
        <dbReference type="EMBL" id="RDD81066.1"/>
    </source>
</evidence>
<proteinExistence type="predicted"/>
<dbReference type="Proteomes" id="UP000253782">
    <property type="component" value="Unassembled WGS sequence"/>
</dbReference>
<accession>A0A369UKI3</accession>
<dbReference type="FunFam" id="3.40.50.150:FF:000346">
    <property type="entry name" value="Phospholipid N-methyltransferase"/>
    <property type="match status" value="1"/>
</dbReference>
<comment type="caution">
    <text evidence="1">The sequence shown here is derived from an EMBL/GenBank/DDBJ whole genome shotgun (WGS) entry which is preliminary data.</text>
</comment>
<organism evidence="1 2">
    <name type="scientific">Dyella tabacisoli</name>
    <dbReference type="NCBI Taxonomy" id="2282381"/>
    <lineage>
        <taxon>Bacteria</taxon>
        <taxon>Pseudomonadati</taxon>
        <taxon>Pseudomonadota</taxon>
        <taxon>Gammaproteobacteria</taxon>
        <taxon>Lysobacterales</taxon>
        <taxon>Rhodanobacteraceae</taxon>
        <taxon>Dyella</taxon>
    </lineage>
</organism>
<dbReference type="GO" id="GO:0008168">
    <property type="term" value="F:methyltransferase activity"/>
    <property type="evidence" value="ECO:0007669"/>
    <property type="project" value="UniProtKB-KW"/>
</dbReference>
<reference evidence="1 2" key="1">
    <citation type="submission" date="2018-07" db="EMBL/GenBank/DDBJ databases">
        <title>Dyella tabacisoli L4-6T, whole genome shotgun sequence.</title>
        <authorList>
            <person name="Zhou X.-K."/>
            <person name="Li W.-J."/>
            <person name="Duan Y.-Q."/>
        </authorList>
    </citation>
    <scope>NUCLEOTIDE SEQUENCE [LARGE SCALE GENOMIC DNA]</scope>
    <source>
        <strain evidence="1 2">L4-6</strain>
    </source>
</reference>